<feature type="signal peptide" evidence="1">
    <location>
        <begin position="1"/>
        <end position="17"/>
    </location>
</feature>
<accession>A0A368FL52</accession>
<keyword evidence="1" id="KW-0732">Signal</keyword>
<dbReference type="AlphaFoldDB" id="A0A368FL52"/>
<evidence type="ECO:0000256" key="1">
    <source>
        <dbReference type="SAM" id="SignalP"/>
    </source>
</evidence>
<feature type="chain" id="PRO_5017025348" description="SXP/RAL-2 family protein Ani s 5-like cation-binding domain-containing protein" evidence="1">
    <location>
        <begin position="18"/>
        <end position="142"/>
    </location>
</feature>
<dbReference type="Proteomes" id="UP000252519">
    <property type="component" value="Unassembled WGS sequence"/>
</dbReference>
<dbReference type="OrthoDB" id="5840102at2759"/>
<evidence type="ECO:0000313" key="3">
    <source>
        <dbReference type="Proteomes" id="UP000252519"/>
    </source>
</evidence>
<protein>
    <recommendedName>
        <fullName evidence="4">SXP/RAL-2 family protein Ani s 5-like cation-binding domain-containing protein</fullName>
    </recommendedName>
</protein>
<proteinExistence type="predicted"/>
<organism evidence="2 3">
    <name type="scientific">Ancylostoma caninum</name>
    <name type="common">Dog hookworm</name>
    <dbReference type="NCBI Taxonomy" id="29170"/>
    <lineage>
        <taxon>Eukaryota</taxon>
        <taxon>Metazoa</taxon>
        <taxon>Ecdysozoa</taxon>
        <taxon>Nematoda</taxon>
        <taxon>Chromadorea</taxon>
        <taxon>Rhabditida</taxon>
        <taxon>Rhabditina</taxon>
        <taxon>Rhabditomorpha</taxon>
        <taxon>Strongyloidea</taxon>
        <taxon>Ancylostomatidae</taxon>
        <taxon>Ancylostomatinae</taxon>
        <taxon>Ancylostoma</taxon>
    </lineage>
</organism>
<dbReference type="EMBL" id="JOJR01001013">
    <property type="protein sequence ID" value="RCN32873.1"/>
    <property type="molecule type" value="Genomic_DNA"/>
</dbReference>
<gene>
    <name evidence="2" type="ORF">ANCCAN_21298</name>
</gene>
<name>A0A368FL52_ANCCA</name>
<comment type="caution">
    <text evidence="2">The sequence shown here is derived from an EMBL/GenBank/DDBJ whole genome shotgun (WGS) entry which is preliminary data.</text>
</comment>
<keyword evidence="3" id="KW-1185">Reference proteome</keyword>
<reference evidence="2 3" key="1">
    <citation type="submission" date="2014-10" db="EMBL/GenBank/DDBJ databases">
        <title>Draft genome of the hookworm Ancylostoma caninum.</title>
        <authorList>
            <person name="Mitreva M."/>
        </authorList>
    </citation>
    <scope>NUCLEOTIDE SEQUENCE [LARGE SCALE GENOMIC DNA]</scope>
    <source>
        <strain evidence="2 3">Baltimore</strain>
    </source>
</reference>
<evidence type="ECO:0000313" key="2">
    <source>
        <dbReference type="EMBL" id="RCN32873.1"/>
    </source>
</evidence>
<evidence type="ECO:0008006" key="4">
    <source>
        <dbReference type="Google" id="ProtNLM"/>
    </source>
</evidence>
<sequence>MKFFILILALAVASSLAYDPVFVDELEDLVRNKQDEWELEQLDDDDNMIRSVKKEKLDVILARQPELIKKRFEMEVEREQLRHQQKIQKRIAKATDPQIQEFWRQIEKVDNDMSISENEADVKEWELKSKLTPQQRRMLKKD</sequence>